<name>A0ABY4GI23_9BACI</name>
<dbReference type="Pfam" id="PF01541">
    <property type="entry name" value="GIY-YIG"/>
    <property type="match status" value="1"/>
</dbReference>
<dbReference type="CDD" id="cd10456">
    <property type="entry name" value="GIY-YIG_UPF0213"/>
    <property type="match status" value="1"/>
</dbReference>
<keyword evidence="4" id="KW-1185">Reference proteome</keyword>
<organism evidence="3 4">
    <name type="scientific">Gracilibacillus salinarum</name>
    <dbReference type="NCBI Taxonomy" id="2932255"/>
    <lineage>
        <taxon>Bacteria</taxon>
        <taxon>Bacillati</taxon>
        <taxon>Bacillota</taxon>
        <taxon>Bacilli</taxon>
        <taxon>Bacillales</taxon>
        <taxon>Bacillaceae</taxon>
        <taxon>Gracilibacillus</taxon>
    </lineage>
</organism>
<dbReference type="InterPro" id="IPR035901">
    <property type="entry name" value="GIY-YIG_endonuc_sf"/>
</dbReference>
<dbReference type="InterPro" id="IPR000305">
    <property type="entry name" value="GIY-YIG_endonuc"/>
</dbReference>
<dbReference type="InterPro" id="IPR050190">
    <property type="entry name" value="UPF0213_domain"/>
</dbReference>
<protein>
    <submittedName>
        <fullName evidence="3">GIY-YIG nuclease family protein</fullName>
    </submittedName>
</protein>
<dbReference type="SMART" id="SM00465">
    <property type="entry name" value="GIYc"/>
    <property type="match status" value="1"/>
</dbReference>
<feature type="domain" description="GIY-YIG" evidence="2">
    <location>
        <begin position="5"/>
        <end position="80"/>
    </location>
</feature>
<sequence>MEEKRNHFVYILKCKDNTLYTGYTTNVKRRMRMHEDGKGAKYTRGRSPFQLAYQMQCETKSDALQLEAKIKKLSKKKKELLIKEARQGGYPDNANSKKLSE</sequence>
<accession>A0ABY4GI23</accession>
<evidence type="ECO:0000313" key="3">
    <source>
        <dbReference type="EMBL" id="UOQ83836.1"/>
    </source>
</evidence>
<evidence type="ECO:0000259" key="2">
    <source>
        <dbReference type="PROSITE" id="PS50164"/>
    </source>
</evidence>
<dbReference type="RefSeq" id="WP_244741062.1">
    <property type="nucleotide sequence ID" value="NZ_CP095071.1"/>
</dbReference>
<dbReference type="SUPFAM" id="SSF82771">
    <property type="entry name" value="GIY-YIG endonuclease"/>
    <property type="match status" value="1"/>
</dbReference>
<dbReference type="Gene3D" id="3.40.1440.10">
    <property type="entry name" value="GIY-YIG endonuclease"/>
    <property type="match status" value="1"/>
</dbReference>
<reference evidence="3 4" key="1">
    <citation type="submission" date="2022-04" db="EMBL/GenBank/DDBJ databases">
        <title>Gracilibacillus sp. isolated from saltern.</title>
        <authorList>
            <person name="Won M."/>
            <person name="Lee C.-M."/>
            <person name="Woen H.-Y."/>
            <person name="Kwon S.-W."/>
        </authorList>
    </citation>
    <scope>NUCLEOTIDE SEQUENCE [LARGE SCALE GENOMIC DNA]</scope>
    <source>
        <strain evidence="3 4">SSPM10-3</strain>
    </source>
</reference>
<dbReference type="Proteomes" id="UP000831537">
    <property type="component" value="Chromosome"/>
</dbReference>
<gene>
    <name evidence="3" type="ORF">MUN87_13885</name>
</gene>
<comment type="similarity">
    <text evidence="1">Belongs to the UPF0213 family.</text>
</comment>
<dbReference type="PANTHER" id="PTHR34477">
    <property type="entry name" value="UPF0213 PROTEIN YHBQ"/>
    <property type="match status" value="1"/>
</dbReference>
<dbReference type="PANTHER" id="PTHR34477:SF1">
    <property type="entry name" value="UPF0213 PROTEIN YHBQ"/>
    <property type="match status" value="1"/>
</dbReference>
<dbReference type="PROSITE" id="PS50164">
    <property type="entry name" value="GIY_YIG"/>
    <property type="match status" value="1"/>
</dbReference>
<evidence type="ECO:0000313" key="4">
    <source>
        <dbReference type="Proteomes" id="UP000831537"/>
    </source>
</evidence>
<evidence type="ECO:0000256" key="1">
    <source>
        <dbReference type="ARBA" id="ARBA00007435"/>
    </source>
</evidence>
<dbReference type="EMBL" id="CP095071">
    <property type="protein sequence ID" value="UOQ83836.1"/>
    <property type="molecule type" value="Genomic_DNA"/>
</dbReference>
<proteinExistence type="inferred from homology"/>